<dbReference type="Gene3D" id="1.10.286.20">
    <property type="match status" value="1"/>
</dbReference>
<dbReference type="PANTHER" id="PTHR30437">
    <property type="entry name" value="TRANSCRIPTION ELONGATION FACTOR GREA"/>
    <property type="match status" value="1"/>
</dbReference>
<evidence type="ECO:0000259" key="2">
    <source>
        <dbReference type="Pfam" id="PF14760"/>
    </source>
</evidence>
<sequence>MIAKLHLLMNELDHARLERLLEKPEYARMPVAEALIERLENADVVEPEAIPADLVSMHSRVRFRDLKADLQLEKELVYPHNLDPKATDQLSVLAPLGAALLGARVGQEVHWQLPNGKDAALVVEEILHQPEAAGELFR</sequence>
<dbReference type="NCBIfam" id="NF004396">
    <property type="entry name" value="PRK05753.1"/>
    <property type="match status" value="1"/>
</dbReference>
<dbReference type="AlphaFoldDB" id="A0A1K1V6J4"/>
<feature type="domain" description="Regulator of nucleoside diphosphate kinase N-terminal" evidence="2">
    <location>
        <begin position="9"/>
        <end position="45"/>
    </location>
</feature>
<evidence type="ECO:0000313" key="3">
    <source>
        <dbReference type="EMBL" id="SFX20703.1"/>
    </source>
</evidence>
<dbReference type="GO" id="GO:0016301">
    <property type="term" value="F:kinase activity"/>
    <property type="evidence" value="ECO:0007669"/>
    <property type="project" value="UniProtKB-KW"/>
</dbReference>
<dbReference type="STRING" id="1122209.SAMN02745752_00804"/>
<organism evidence="3 4">
    <name type="scientific">Marinospirillum alkaliphilum DSM 21637</name>
    <dbReference type="NCBI Taxonomy" id="1122209"/>
    <lineage>
        <taxon>Bacteria</taxon>
        <taxon>Pseudomonadati</taxon>
        <taxon>Pseudomonadota</taxon>
        <taxon>Gammaproteobacteria</taxon>
        <taxon>Oceanospirillales</taxon>
        <taxon>Oceanospirillaceae</taxon>
        <taxon>Marinospirillum</taxon>
    </lineage>
</organism>
<evidence type="ECO:0000259" key="1">
    <source>
        <dbReference type="Pfam" id="PF01272"/>
    </source>
</evidence>
<keyword evidence="4" id="KW-1185">Reference proteome</keyword>
<dbReference type="Gene3D" id="3.10.50.30">
    <property type="entry name" value="Transcription elongation factor, GreA/GreB, C-terminal domain"/>
    <property type="match status" value="1"/>
</dbReference>
<dbReference type="GO" id="GO:0070063">
    <property type="term" value="F:RNA polymerase binding"/>
    <property type="evidence" value="ECO:0007669"/>
    <property type="project" value="InterPro"/>
</dbReference>
<dbReference type="RefSeq" id="WP_218163450.1">
    <property type="nucleotide sequence ID" value="NZ_FPJW01000002.1"/>
</dbReference>
<gene>
    <name evidence="3" type="ORF">SAMN02745752_00804</name>
</gene>
<dbReference type="PANTHER" id="PTHR30437:SF5">
    <property type="entry name" value="REGULATOR OF NUCLEOSIDE DIPHOSPHATE KINASE"/>
    <property type="match status" value="1"/>
</dbReference>
<evidence type="ECO:0000313" key="4">
    <source>
        <dbReference type="Proteomes" id="UP000182350"/>
    </source>
</evidence>
<dbReference type="Pfam" id="PF01272">
    <property type="entry name" value="GreA_GreB"/>
    <property type="match status" value="1"/>
</dbReference>
<dbReference type="GO" id="GO:0003677">
    <property type="term" value="F:DNA binding"/>
    <property type="evidence" value="ECO:0007669"/>
    <property type="project" value="InterPro"/>
</dbReference>
<protein>
    <submittedName>
        <fullName evidence="3">Regulator of nucleoside diphosphate kinase</fullName>
    </submittedName>
</protein>
<keyword evidence="3" id="KW-0808">Transferase</keyword>
<dbReference type="GO" id="GO:0032784">
    <property type="term" value="P:regulation of DNA-templated transcription elongation"/>
    <property type="evidence" value="ECO:0007669"/>
    <property type="project" value="InterPro"/>
</dbReference>
<dbReference type="EMBL" id="FPJW01000002">
    <property type="protein sequence ID" value="SFX20703.1"/>
    <property type="molecule type" value="Genomic_DNA"/>
</dbReference>
<dbReference type="InterPro" id="IPR029462">
    <property type="entry name" value="Rnk_N"/>
</dbReference>
<proteinExistence type="predicted"/>
<dbReference type="Proteomes" id="UP000182350">
    <property type="component" value="Unassembled WGS sequence"/>
</dbReference>
<keyword evidence="3" id="KW-0418">Kinase</keyword>
<dbReference type="InterPro" id="IPR036953">
    <property type="entry name" value="GreA/GreB_C_sf"/>
</dbReference>
<feature type="domain" description="Transcription elongation factor GreA/GreB C-terminal" evidence="1">
    <location>
        <begin position="51"/>
        <end position="125"/>
    </location>
</feature>
<dbReference type="Pfam" id="PF14760">
    <property type="entry name" value="Rnk_N"/>
    <property type="match status" value="1"/>
</dbReference>
<dbReference type="InterPro" id="IPR001437">
    <property type="entry name" value="Tscrpt_elong_fac_GreA/B_C"/>
</dbReference>
<name>A0A1K1V6J4_9GAMM</name>
<accession>A0A1K1V6J4</accession>
<reference evidence="3 4" key="1">
    <citation type="submission" date="2016-11" db="EMBL/GenBank/DDBJ databases">
        <authorList>
            <person name="Jaros S."/>
            <person name="Januszkiewicz K."/>
            <person name="Wedrychowicz H."/>
        </authorList>
    </citation>
    <scope>NUCLEOTIDE SEQUENCE [LARGE SCALE GENOMIC DNA]</scope>
    <source>
        <strain evidence="3 4">DSM 21637</strain>
    </source>
</reference>
<dbReference type="InterPro" id="IPR023459">
    <property type="entry name" value="Tscrpt_elong_fac_GreA/B_fam"/>
</dbReference>
<dbReference type="GO" id="GO:0006354">
    <property type="term" value="P:DNA-templated transcription elongation"/>
    <property type="evidence" value="ECO:0007669"/>
    <property type="project" value="TreeGrafter"/>
</dbReference>
<dbReference type="SUPFAM" id="SSF54534">
    <property type="entry name" value="FKBP-like"/>
    <property type="match status" value="1"/>
</dbReference>